<name>A0A6V7VAQ4_MELEN</name>
<gene>
    <name evidence="1" type="ORF">MENT_LOCUS23426</name>
</gene>
<dbReference type="Proteomes" id="UP000580250">
    <property type="component" value="Unassembled WGS sequence"/>
</dbReference>
<evidence type="ECO:0000313" key="2">
    <source>
        <dbReference type="Proteomes" id="UP000580250"/>
    </source>
</evidence>
<sequence length="56" mass="6641">MAQSAVKLAMETGHEPFLGKGSHMGKLWRWWLSNYIRFDEDWESWLRIGVFINSNI</sequence>
<proteinExistence type="predicted"/>
<evidence type="ECO:0000313" key="1">
    <source>
        <dbReference type="EMBL" id="CAD2171902.1"/>
    </source>
</evidence>
<dbReference type="AlphaFoldDB" id="A0A6V7VAQ4"/>
<reference evidence="1 2" key="1">
    <citation type="submission" date="2020-08" db="EMBL/GenBank/DDBJ databases">
        <authorList>
            <person name="Koutsovoulos G."/>
            <person name="Danchin GJ E."/>
        </authorList>
    </citation>
    <scope>NUCLEOTIDE SEQUENCE [LARGE SCALE GENOMIC DNA]</scope>
</reference>
<accession>A0A6V7VAQ4</accession>
<comment type="caution">
    <text evidence="1">The sequence shown here is derived from an EMBL/GenBank/DDBJ whole genome shotgun (WGS) entry which is preliminary data.</text>
</comment>
<protein>
    <submittedName>
        <fullName evidence="1">Uncharacterized protein</fullName>
    </submittedName>
</protein>
<dbReference type="EMBL" id="CAJEWN010000192">
    <property type="protein sequence ID" value="CAD2171902.1"/>
    <property type="molecule type" value="Genomic_DNA"/>
</dbReference>
<organism evidence="1 2">
    <name type="scientific">Meloidogyne enterolobii</name>
    <name type="common">Root-knot nematode worm</name>
    <name type="synonym">Meloidogyne mayaguensis</name>
    <dbReference type="NCBI Taxonomy" id="390850"/>
    <lineage>
        <taxon>Eukaryota</taxon>
        <taxon>Metazoa</taxon>
        <taxon>Ecdysozoa</taxon>
        <taxon>Nematoda</taxon>
        <taxon>Chromadorea</taxon>
        <taxon>Rhabditida</taxon>
        <taxon>Tylenchina</taxon>
        <taxon>Tylenchomorpha</taxon>
        <taxon>Tylenchoidea</taxon>
        <taxon>Meloidogynidae</taxon>
        <taxon>Meloidogyninae</taxon>
        <taxon>Meloidogyne</taxon>
    </lineage>
</organism>